<dbReference type="AlphaFoldDB" id="A0A2H3KY43"/>
<name>A0A2H3KY43_9FLAO</name>
<proteinExistence type="predicted"/>
<protein>
    <submittedName>
        <fullName evidence="1">Uncharacterized protein</fullName>
    </submittedName>
</protein>
<dbReference type="Proteomes" id="UP000220828">
    <property type="component" value="Unassembled WGS sequence"/>
</dbReference>
<evidence type="ECO:0000313" key="1">
    <source>
        <dbReference type="EMBL" id="PDS26277.1"/>
    </source>
</evidence>
<reference evidence="1 2" key="1">
    <citation type="submission" date="2017-09" db="EMBL/GenBank/DDBJ databases">
        <title>Whole genomes of Flavobacteriaceae.</title>
        <authorList>
            <person name="Stine C."/>
            <person name="Li C."/>
            <person name="Tadesse D."/>
        </authorList>
    </citation>
    <scope>NUCLEOTIDE SEQUENCE [LARGE SCALE GENOMIC DNA]</scope>
    <source>
        <strain evidence="1 2">ATCC 35036</strain>
    </source>
</reference>
<gene>
    <name evidence="1" type="ORF">B0A77_02915</name>
</gene>
<accession>A0A2H3KY43</accession>
<dbReference type="RefSeq" id="WP_014083913.1">
    <property type="nucleotide sequence ID" value="NZ_CBCSFI010000041.1"/>
</dbReference>
<organism evidence="1 2">
    <name type="scientific">Flavobacterium branchiophilum</name>
    <dbReference type="NCBI Taxonomy" id="55197"/>
    <lineage>
        <taxon>Bacteria</taxon>
        <taxon>Pseudomonadati</taxon>
        <taxon>Bacteroidota</taxon>
        <taxon>Flavobacteriia</taxon>
        <taxon>Flavobacteriales</taxon>
        <taxon>Flavobacteriaceae</taxon>
        <taxon>Flavobacterium</taxon>
    </lineage>
</organism>
<sequence length="137" mass="15939">METFNLNNQHTKSTGFQIPEGYFVQFSDKIQMRIAAEKKPKTTLFKLQKNTIFKIAAVFTIGFGSMYYWQTSNPYSNIDPIVLENYISDSKSMTDNDLAEILDDNELDKLQIDLNITHQDIEKELIDNNDLEEYLLN</sequence>
<comment type="caution">
    <text evidence="1">The sequence shown here is derived from an EMBL/GenBank/DDBJ whole genome shotgun (WGS) entry which is preliminary data.</text>
</comment>
<dbReference type="OrthoDB" id="981524at2"/>
<evidence type="ECO:0000313" key="2">
    <source>
        <dbReference type="Proteomes" id="UP000220828"/>
    </source>
</evidence>
<dbReference type="OMA" id="EDRIMSH"/>
<dbReference type="EMBL" id="PCMW01000018">
    <property type="protein sequence ID" value="PDS26277.1"/>
    <property type="molecule type" value="Genomic_DNA"/>
</dbReference>